<dbReference type="AlphaFoldDB" id="A0A7W6RMT3"/>
<evidence type="ECO:0000313" key="1">
    <source>
        <dbReference type="EMBL" id="MBB4275147.1"/>
    </source>
</evidence>
<organism evidence="1 2">
    <name type="scientific">Rhizobium mongolense</name>
    <dbReference type="NCBI Taxonomy" id="57676"/>
    <lineage>
        <taxon>Bacteria</taxon>
        <taxon>Pseudomonadati</taxon>
        <taxon>Pseudomonadota</taxon>
        <taxon>Alphaproteobacteria</taxon>
        <taxon>Hyphomicrobiales</taxon>
        <taxon>Rhizobiaceae</taxon>
        <taxon>Rhizobium/Agrobacterium group</taxon>
        <taxon>Rhizobium</taxon>
    </lineage>
</organism>
<sequence length="80" mass="8216">MSKNSAQSGACMVLLGDQPLTAVVSGNGAGIGTAFVITPHSSSRMVSASVPVLRTLLIIRQSQTAYRSGLKWTAKILAAA</sequence>
<comment type="caution">
    <text evidence="1">The sequence shown here is derived from an EMBL/GenBank/DDBJ whole genome shotgun (WGS) entry which is preliminary data.</text>
</comment>
<dbReference type="RefSeq" id="WP_183925978.1">
    <property type="nucleotide sequence ID" value="NZ_JACIGM010000005.1"/>
</dbReference>
<dbReference type="EMBL" id="JACIGM010000005">
    <property type="protein sequence ID" value="MBB4275147.1"/>
    <property type="molecule type" value="Genomic_DNA"/>
</dbReference>
<proteinExistence type="predicted"/>
<gene>
    <name evidence="1" type="ORF">GGE12_002928</name>
</gene>
<name>A0A7W6RMT3_9HYPH</name>
<reference evidence="1 2" key="1">
    <citation type="submission" date="2020-08" db="EMBL/GenBank/DDBJ databases">
        <title>Genomic Encyclopedia of Type Strains, Phase IV (KMG-V): Genome sequencing to study the core and pangenomes of soil and plant-associated prokaryotes.</title>
        <authorList>
            <person name="Whitman W."/>
        </authorList>
    </citation>
    <scope>NUCLEOTIDE SEQUENCE [LARGE SCALE GENOMIC DNA]</scope>
    <source>
        <strain evidence="1 2">SEMIA 402</strain>
    </source>
</reference>
<evidence type="ECO:0000313" key="2">
    <source>
        <dbReference type="Proteomes" id="UP000533641"/>
    </source>
</evidence>
<dbReference type="Proteomes" id="UP000533641">
    <property type="component" value="Unassembled WGS sequence"/>
</dbReference>
<accession>A0A7W6RMT3</accession>
<protein>
    <submittedName>
        <fullName evidence="1">Ribonucleotide monophosphatase NagD (HAD superfamily)</fullName>
    </submittedName>
</protein>